<reference evidence="13" key="1">
    <citation type="submission" date="2022-08" db="UniProtKB">
        <authorList>
            <consortium name="EnsemblMetazoa"/>
        </authorList>
    </citation>
    <scope>IDENTIFICATION</scope>
    <source>
        <strain evidence="13">EBRO</strain>
    </source>
</reference>
<keyword evidence="9" id="KW-0472">Membrane</keyword>
<keyword evidence="6" id="KW-1133">Transmembrane helix</keyword>
<evidence type="ECO:0000313" key="13">
    <source>
        <dbReference type="EnsemblMetazoa" id="AATE006390-PA.1"/>
    </source>
</evidence>
<evidence type="ECO:0000256" key="10">
    <source>
        <dbReference type="ARBA" id="ARBA00023201"/>
    </source>
</evidence>
<organism evidence="13">
    <name type="scientific">Anopheles atroparvus</name>
    <name type="common">European mosquito</name>
    <dbReference type="NCBI Taxonomy" id="41427"/>
    <lineage>
        <taxon>Eukaryota</taxon>
        <taxon>Metazoa</taxon>
        <taxon>Ecdysozoa</taxon>
        <taxon>Arthropoda</taxon>
        <taxon>Hexapoda</taxon>
        <taxon>Insecta</taxon>
        <taxon>Pterygota</taxon>
        <taxon>Neoptera</taxon>
        <taxon>Endopterygota</taxon>
        <taxon>Diptera</taxon>
        <taxon>Nematocera</taxon>
        <taxon>Culicoidea</taxon>
        <taxon>Culicidae</taxon>
        <taxon>Anophelinae</taxon>
        <taxon>Anopheles</taxon>
    </lineage>
</organism>
<dbReference type="PANTHER" id="PTHR11690">
    <property type="entry name" value="AMILORIDE-SENSITIVE SODIUM CHANNEL-RELATED"/>
    <property type="match status" value="1"/>
</dbReference>
<dbReference type="InterPro" id="IPR020903">
    <property type="entry name" value="ENaC_CS"/>
</dbReference>
<proteinExistence type="inferred from homology"/>
<evidence type="ECO:0000256" key="2">
    <source>
        <dbReference type="ARBA" id="ARBA00007193"/>
    </source>
</evidence>
<name>A0A182IVP7_ANOAO</name>
<evidence type="ECO:0000256" key="3">
    <source>
        <dbReference type="ARBA" id="ARBA00022448"/>
    </source>
</evidence>
<keyword evidence="7" id="KW-0915">Sodium</keyword>
<evidence type="ECO:0000256" key="6">
    <source>
        <dbReference type="ARBA" id="ARBA00022989"/>
    </source>
</evidence>
<evidence type="ECO:0000256" key="12">
    <source>
        <dbReference type="RuleBase" id="RU000679"/>
    </source>
</evidence>
<evidence type="ECO:0000256" key="4">
    <source>
        <dbReference type="ARBA" id="ARBA00022461"/>
    </source>
</evidence>
<keyword evidence="10 12" id="KW-0739">Sodium transport</keyword>
<evidence type="ECO:0000256" key="9">
    <source>
        <dbReference type="ARBA" id="ARBA00023136"/>
    </source>
</evidence>
<keyword evidence="4 12" id="KW-0894">Sodium channel</keyword>
<keyword evidence="8 12" id="KW-0406">Ion transport</keyword>
<evidence type="ECO:0000256" key="7">
    <source>
        <dbReference type="ARBA" id="ARBA00023053"/>
    </source>
</evidence>
<dbReference type="PANTHER" id="PTHR11690:SF237">
    <property type="entry name" value="PICKPOCKET 16-RELATED"/>
    <property type="match status" value="1"/>
</dbReference>
<dbReference type="GO" id="GO:0005886">
    <property type="term" value="C:plasma membrane"/>
    <property type="evidence" value="ECO:0007669"/>
    <property type="project" value="TreeGrafter"/>
</dbReference>
<dbReference type="STRING" id="41427.A0A182IVP7"/>
<evidence type="ECO:0000256" key="11">
    <source>
        <dbReference type="ARBA" id="ARBA00023303"/>
    </source>
</evidence>
<accession>A0A182IVP7</accession>
<evidence type="ECO:0008006" key="14">
    <source>
        <dbReference type="Google" id="ProtNLM"/>
    </source>
</evidence>
<dbReference type="Pfam" id="PF00858">
    <property type="entry name" value="ASC"/>
    <property type="match status" value="1"/>
</dbReference>
<dbReference type="VEuPathDB" id="VectorBase:AATE006390"/>
<dbReference type="PROSITE" id="PS01206">
    <property type="entry name" value="ASC"/>
    <property type="match status" value="1"/>
</dbReference>
<dbReference type="GO" id="GO:0015280">
    <property type="term" value="F:ligand-gated sodium channel activity"/>
    <property type="evidence" value="ECO:0007669"/>
    <property type="project" value="TreeGrafter"/>
</dbReference>
<keyword evidence="3 12" id="KW-0813">Transport</keyword>
<evidence type="ECO:0000256" key="8">
    <source>
        <dbReference type="ARBA" id="ARBA00023065"/>
    </source>
</evidence>
<keyword evidence="11 12" id="KW-0407">Ion channel</keyword>
<dbReference type="InterPro" id="IPR001873">
    <property type="entry name" value="ENaC"/>
</dbReference>
<protein>
    <recommendedName>
        <fullName evidence="14">Sodium channel protein Nach</fullName>
    </recommendedName>
</protein>
<dbReference type="AlphaFoldDB" id="A0A182IVP7"/>
<dbReference type="Gene3D" id="2.60.470.10">
    <property type="entry name" value="Acid-sensing ion channels like domains"/>
    <property type="match status" value="1"/>
</dbReference>
<evidence type="ECO:0000256" key="1">
    <source>
        <dbReference type="ARBA" id="ARBA00004141"/>
    </source>
</evidence>
<comment type="subcellular location">
    <subcellularLocation>
        <location evidence="1">Membrane</location>
        <topology evidence="1">Multi-pass membrane protein</topology>
    </subcellularLocation>
</comment>
<dbReference type="PRINTS" id="PR01078">
    <property type="entry name" value="AMINACHANNEL"/>
</dbReference>
<evidence type="ECO:0000256" key="5">
    <source>
        <dbReference type="ARBA" id="ARBA00022692"/>
    </source>
</evidence>
<dbReference type="EnsemblMetazoa" id="AATE006390-RA">
    <property type="protein sequence ID" value="AATE006390-PA.1"/>
    <property type="gene ID" value="AATE006390"/>
</dbReference>
<sequence length="415" mass="46853">MTLLQTFLVFCENSSLHGLRYIGRSKATGANLLLRFVWSVFAMVSLGFTLMLASSAWDQFRSNPTLTTIETTTYPVALIPFPSVTLCNINKIHSAKAQEMSQTLMKLGMAENDTIDLLNALPRLNDYRPIGERMLQLEQFLLAKGYRLEQLAFEVAPSCESMMVNCFWQMQSVSCDQLFRRTKIFAGYCCSFNADGFMEPANTRSGNLRAKTIHVNGIGKGEGLTVVVDIGEAYYTPSERFTHGIEVFVHRSFDFPDYSDYTSVVQRGWETDVSILPTLVSSSQSLRSLPIERRGCAFSDEGNSSTAIPYTYSNCMNECEQRYIAGVCKCIPLFREVVELQAEFKVPICGFRDLECLLKVKHEVSFTSEAIEKMSKAKFSRRLIKCHCFLSCTTELNQVHIISNFISQPKKDSNM</sequence>
<comment type="similarity">
    <text evidence="2 12">Belongs to the amiloride-sensitive sodium channel (TC 1.A.6) family.</text>
</comment>
<keyword evidence="5 12" id="KW-0812">Transmembrane</keyword>